<feature type="domain" description="NB-ARC" evidence="1">
    <location>
        <begin position="58"/>
        <end position="219"/>
    </location>
</feature>
<evidence type="ECO:0000313" key="3">
    <source>
        <dbReference type="Proteomes" id="UP000674084"/>
    </source>
</evidence>
<dbReference type="Pfam" id="PF00931">
    <property type="entry name" value="NB-ARC"/>
    <property type="match status" value="1"/>
</dbReference>
<proteinExistence type="predicted"/>
<keyword evidence="3" id="KW-1185">Reference proteome</keyword>
<accession>A0ABS5DEF4</accession>
<dbReference type="InterPro" id="IPR011990">
    <property type="entry name" value="TPR-like_helical_dom_sf"/>
</dbReference>
<gene>
    <name evidence="2" type="ORF">KBO27_11960</name>
</gene>
<dbReference type="PRINTS" id="PR00364">
    <property type="entry name" value="DISEASERSIST"/>
</dbReference>
<comment type="caution">
    <text evidence="2">The sequence shown here is derived from an EMBL/GenBank/DDBJ whole genome shotgun (WGS) entry which is preliminary data.</text>
</comment>
<evidence type="ECO:0000313" key="2">
    <source>
        <dbReference type="EMBL" id="MBQ0924662.1"/>
    </source>
</evidence>
<dbReference type="SUPFAM" id="SSF52540">
    <property type="entry name" value="P-loop containing nucleoside triphosphate hydrolases"/>
    <property type="match status" value="1"/>
</dbReference>
<dbReference type="RefSeq" id="WP_210970058.1">
    <property type="nucleotide sequence ID" value="NZ_JAGPXE010000004.1"/>
</dbReference>
<reference evidence="2 3" key="1">
    <citation type="submission" date="2021-04" db="EMBL/GenBank/DDBJ databases">
        <title>Whole-genome sequencing of Saccharopolyspora endophytica KCTC 19397.</title>
        <authorList>
            <person name="Ay H."/>
            <person name="Saygin H."/>
            <person name="Sahin N."/>
        </authorList>
    </citation>
    <scope>NUCLEOTIDE SEQUENCE [LARGE SCALE GENOMIC DNA]</scope>
    <source>
        <strain evidence="2 3">KCTC 19397</strain>
    </source>
</reference>
<name>A0ABS5DEF4_9PSEU</name>
<dbReference type="EMBL" id="JAGPXE010000004">
    <property type="protein sequence ID" value="MBQ0924662.1"/>
    <property type="molecule type" value="Genomic_DNA"/>
</dbReference>
<sequence length="684" mass="74775">MDADNWNSGSVRNLVQASNVEQLVMQMTGAAEPPRPDMLPRDPAHEGFTNRSAELGELDRLWEQAKQAGLPVVAVLSGIPGIGKTLTALRWAHRLRADFDDGVFVGDLRGSDPNGPRTPGEVLAGFLGRLGITGSAMPATEDERAAAFREITRDRRILVVLDDAATAAQVQALLPSSPTSAVLVTSRRTLTFLSGGVHPMRLEPFEPDSALALLSRSLGDRADDATLRRLSEACGRHPMALWVAAAQLRERASIDKAVEKLTADLLPRLEIDGENALLTAFELGYDALSTAGKRAYRLLGLHPDSELALETAAALLGWEIDDTEEVLLGLSRANLVVRLPDGRYRCHALLRQHAVEKLTAEDDIGAARRRMVEHYHDFAMSRDAVISQRRRLSDRYAAVVPAYTGDDAAERALADLTAGREALTANVMIAAETGLPDRAWQLCETLFPFYKDRGHLADLLEIHEVGLRAAEELGDLRALVRMLSQHGSTLLALGKLDAAQERFERAQDTAGRGDDAWGEQSAIEWQGLVHERRGEFDAALECFDRSVAVVESRFPEDRRDRPTALYRMHSGRVLILLGRFDEALPRLRAAHELFTSLGETANRGKTAVGLGWASLPDDLAEAGEWGGLALEVFRSANMPRDVAEAFELLAEVSARRGDADAAAAHRREATEIRAVLGDRSVSRR</sequence>
<dbReference type="SUPFAM" id="SSF48452">
    <property type="entry name" value="TPR-like"/>
    <property type="match status" value="1"/>
</dbReference>
<dbReference type="PANTHER" id="PTHR47691:SF3">
    <property type="entry name" value="HTH-TYPE TRANSCRIPTIONAL REGULATOR RV0890C-RELATED"/>
    <property type="match status" value="1"/>
</dbReference>
<dbReference type="Gene3D" id="3.40.50.300">
    <property type="entry name" value="P-loop containing nucleotide triphosphate hydrolases"/>
    <property type="match status" value="1"/>
</dbReference>
<protein>
    <recommendedName>
        <fullName evidence="1">NB-ARC domain-containing protein</fullName>
    </recommendedName>
</protein>
<dbReference type="Proteomes" id="UP000674084">
    <property type="component" value="Unassembled WGS sequence"/>
</dbReference>
<evidence type="ECO:0000259" key="1">
    <source>
        <dbReference type="Pfam" id="PF00931"/>
    </source>
</evidence>
<dbReference type="InterPro" id="IPR002182">
    <property type="entry name" value="NB-ARC"/>
</dbReference>
<dbReference type="PANTHER" id="PTHR47691">
    <property type="entry name" value="REGULATOR-RELATED"/>
    <property type="match status" value="1"/>
</dbReference>
<dbReference type="Gene3D" id="1.25.40.10">
    <property type="entry name" value="Tetratricopeptide repeat domain"/>
    <property type="match status" value="2"/>
</dbReference>
<dbReference type="InterPro" id="IPR027417">
    <property type="entry name" value="P-loop_NTPase"/>
</dbReference>
<organism evidence="2 3">
    <name type="scientific">Saccharopolyspora endophytica</name>
    <dbReference type="NCBI Taxonomy" id="543886"/>
    <lineage>
        <taxon>Bacteria</taxon>
        <taxon>Bacillati</taxon>
        <taxon>Actinomycetota</taxon>
        <taxon>Actinomycetes</taxon>
        <taxon>Pseudonocardiales</taxon>
        <taxon>Pseudonocardiaceae</taxon>
        <taxon>Saccharopolyspora</taxon>
    </lineage>
</organism>